<evidence type="ECO:0000256" key="3">
    <source>
        <dbReference type="ARBA" id="ARBA00012384"/>
    </source>
</evidence>
<keyword evidence="13" id="KW-1185">Reference proteome</keyword>
<accession>A0A3Q9G0E0</accession>
<evidence type="ECO:0000256" key="10">
    <source>
        <dbReference type="SAM" id="MobiDB-lite"/>
    </source>
</evidence>
<dbReference type="EMBL" id="CP034587">
    <property type="protein sequence ID" value="AZQ74417.1"/>
    <property type="molecule type" value="Genomic_DNA"/>
</dbReference>
<evidence type="ECO:0000313" key="12">
    <source>
        <dbReference type="EMBL" id="AZQ74417.1"/>
    </source>
</evidence>
<reference evidence="12 13" key="1">
    <citation type="submission" date="2018-12" db="EMBL/GenBank/DDBJ databases">
        <title>The whole draft genome of Streptomyce luteoverticillatus CGMCC 15060.</title>
        <authorList>
            <person name="Feng Z."/>
            <person name="Chen G."/>
            <person name="Zhang J."/>
            <person name="Zhu H."/>
            <person name="Yu X."/>
            <person name="Zhang W."/>
            <person name="Zhang X."/>
        </authorList>
    </citation>
    <scope>NUCLEOTIDE SEQUENCE [LARGE SCALE GENOMIC DNA]</scope>
    <source>
        <strain evidence="12 13">CGMCC 15060</strain>
    </source>
</reference>
<keyword evidence="6" id="KW-0548">Nucleotidyltransferase</keyword>
<dbReference type="OrthoDB" id="9769064at2"/>
<evidence type="ECO:0000256" key="5">
    <source>
        <dbReference type="ARBA" id="ARBA00022679"/>
    </source>
</evidence>
<dbReference type="GO" id="GO:0033499">
    <property type="term" value="P:galactose catabolic process via UDP-galactose, Leloir pathway"/>
    <property type="evidence" value="ECO:0007669"/>
    <property type="project" value="TreeGrafter"/>
</dbReference>
<sequence length="365" mass="39164">MAAEADVDDRRDGAGPFHAPGGGPARGRCRAHRPGHHPRAGAVGGGQGVPARRPARPGRDPRGDPCRRLSAGREGRAARVAELRTDPLTGLTVAVDGRRQARPRARSADCPFCPGGLEAPEEYRVRRFPNRWPALDGGRCEVLLYAPEHGASWATMGLQQAEHAVELWSECTEELGARPDVGYVLLFENRGADAGATVDHPHGQAFGLPGVPPAPATQLERSRALGRCALCEGPAKELVVAEEGGWRAWVPEAPLFPYALRLAPRVHLPDLPGAGAAGRRELAALLTRVLGGVDALFGRPAPYLLWVHQRPADGGEWPWAHLYLEINVVWRAPGTPRYIAAGELGSGMYFTPLEPERAAETLRGV</sequence>
<comment type="pathway">
    <text evidence="2">Carbohydrate metabolism; galactose metabolism.</text>
</comment>
<dbReference type="PANTHER" id="PTHR11943">
    <property type="entry name" value="GALACTOSE-1-PHOSPHATE URIDYLYLTRANSFERASE"/>
    <property type="match status" value="1"/>
</dbReference>
<evidence type="ECO:0000313" key="13">
    <source>
        <dbReference type="Proteomes" id="UP000267900"/>
    </source>
</evidence>
<dbReference type="InterPro" id="IPR019779">
    <property type="entry name" value="GalP_UDPtransf1_His-AS"/>
</dbReference>
<evidence type="ECO:0000256" key="7">
    <source>
        <dbReference type="ARBA" id="ARBA00023144"/>
    </source>
</evidence>
<feature type="domain" description="Galactose-1-phosphate uridyl transferase N-terminal" evidence="11">
    <location>
        <begin position="137"/>
        <end position="212"/>
    </location>
</feature>
<dbReference type="SUPFAM" id="SSF54197">
    <property type="entry name" value="HIT-like"/>
    <property type="match status" value="2"/>
</dbReference>
<proteinExistence type="predicted"/>
<evidence type="ECO:0000256" key="1">
    <source>
        <dbReference type="ARBA" id="ARBA00001107"/>
    </source>
</evidence>
<evidence type="ECO:0000256" key="9">
    <source>
        <dbReference type="ARBA" id="ARBA00030549"/>
    </source>
</evidence>
<feature type="compositionally biased region" description="Basic residues" evidence="10">
    <location>
        <begin position="27"/>
        <end position="39"/>
    </location>
</feature>
<feature type="compositionally biased region" description="Basic and acidic residues" evidence="10">
    <location>
        <begin position="57"/>
        <end position="77"/>
    </location>
</feature>
<dbReference type="Pfam" id="PF01087">
    <property type="entry name" value="GalP_UDP_transf"/>
    <property type="match status" value="1"/>
</dbReference>
<dbReference type="PANTHER" id="PTHR11943:SF1">
    <property type="entry name" value="GALACTOSE-1-PHOSPHATE URIDYLYLTRANSFERASE"/>
    <property type="match status" value="1"/>
</dbReference>
<dbReference type="InterPro" id="IPR005849">
    <property type="entry name" value="GalP_Utransf_N"/>
</dbReference>
<evidence type="ECO:0000256" key="8">
    <source>
        <dbReference type="ARBA" id="ARBA00023277"/>
    </source>
</evidence>
<dbReference type="EC" id="2.7.7.12" evidence="3"/>
<keyword evidence="5" id="KW-0808">Transferase</keyword>
<dbReference type="GO" id="GO:0008270">
    <property type="term" value="F:zinc ion binding"/>
    <property type="evidence" value="ECO:0007669"/>
    <property type="project" value="InterPro"/>
</dbReference>
<dbReference type="InterPro" id="IPR001937">
    <property type="entry name" value="GalP_UDPtransf1"/>
</dbReference>
<dbReference type="GO" id="GO:0005737">
    <property type="term" value="C:cytoplasm"/>
    <property type="evidence" value="ECO:0007669"/>
    <property type="project" value="TreeGrafter"/>
</dbReference>
<comment type="catalytic activity">
    <reaction evidence="1">
        <text>alpha-D-galactose 1-phosphate + UDP-alpha-D-glucose = alpha-D-glucose 1-phosphate + UDP-alpha-D-galactose</text>
        <dbReference type="Rhea" id="RHEA:13989"/>
        <dbReference type="ChEBI" id="CHEBI:58336"/>
        <dbReference type="ChEBI" id="CHEBI:58601"/>
        <dbReference type="ChEBI" id="CHEBI:58885"/>
        <dbReference type="ChEBI" id="CHEBI:66914"/>
        <dbReference type="EC" id="2.7.7.12"/>
    </reaction>
</comment>
<protein>
    <recommendedName>
        <fullName evidence="4">Galactose-1-phosphate uridylyltransferase</fullName>
        <ecNumber evidence="3">2.7.7.12</ecNumber>
    </recommendedName>
    <alternativeName>
        <fullName evidence="9">UDP-glucose--hexose-1-phosphate uridylyltransferase</fullName>
    </alternativeName>
</protein>
<organism evidence="12 13">
    <name type="scientific">Streptomyces luteoverticillatus</name>
    <name type="common">Streptoverticillium luteoverticillatus</name>
    <dbReference type="NCBI Taxonomy" id="66425"/>
    <lineage>
        <taxon>Bacteria</taxon>
        <taxon>Bacillati</taxon>
        <taxon>Actinomycetota</taxon>
        <taxon>Actinomycetes</taxon>
        <taxon>Kitasatosporales</taxon>
        <taxon>Streptomycetaceae</taxon>
        <taxon>Streptomyces</taxon>
    </lineage>
</organism>
<dbReference type="PROSITE" id="PS00117">
    <property type="entry name" value="GAL_P_UDP_TRANSF_I"/>
    <property type="match status" value="1"/>
</dbReference>
<keyword evidence="8" id="KW-0119">Carbohydrate metabolism</keyword>
<evidence type="ECO:0000259" key="11">
    <source>
        <dbReference type="Pfam" id="PF01087"/>
    </source>
</evidence>
<name>A0A3Q9G0E0_STRLT</name>
<evidence type="ECO:0000256" key="4">
    <source>
        <dbReference type="ARBA" id="ARBA00016340"/>
    </source>
</evidence>
<dbReference type="Gene3D" id="3.30.428.10">
    <property type="entry name" value="HIT-like"/>
    <property type="match status" value="2"/>
</dbReference>
<gene>
    <name evidence="12" type="ORF">EKH77_27265</name>
</gene>
<feature type="region of interest" description="Disordered" evidence="10">
    <location>
        <begin position="1"/>
        <end position="77"/>
    </location>
</feature>
<dbReference type="GO" id="GO:0008108">
    <property type="term" value="F:UDP-glucose:hexose-1-phosphate uridylyltransferase activity"/>
    <property type="evidence" value="ECO:0007669"/>
    <property type="project" value="UniProtKB-EC"/>
</dbReference>
<keyword evidence="7" id="KW-0299">Galactose metabolism</keyword>
<dbReference type="InterPro" id="IPR036265">
    <property type="entry name" value="HIT-like_sf"/>
</dbReference>
<dbReference type="Proteomes" id="UP000267900">
    <property type="component" value="Chromosome"/>
</dbReference>
<evidence type="ECO:0000256" key="2">
    <source>
        <dbReference type="ARBA" id="ARBA00004947"/>
    </source>
</evidence>
<evidence type="ECO:0000256" key="6">
    <source>
        <dbReference type="ARBA" id="ARBA00022695"/>
    </source>
</evidence>
<dbReference type="AlphaFoldDB" id="A0A3Q9G0E0"/>